<sequence>MAKHLFLASTPFNVLTAAMVALELPHGDTAELGLIDQTDTTQTFRQALQNWQGTPFARTEVLSSKATGSGKRQQRQLSFKWIQQRLTDLQPDWIYTGNDRRIEFQFAMAHSHARGVYLDDGTYSYLGRKTHWLKDRILDNIAKKVAYGWWWKQPATIGASDWIDHSVLAFPEFALPALKKRPCLTLPDNLQRPEFAELARICLGKTDTAIDQLQGLLLLPHSSVISPMQKVLGEWLDHSGNSIGYKHHPRTEQALTTAEQMTSLWHIPLRAIAVPASTPMEILLPLLSPHCKIAGDVSTALLTAKWLRPELQVSALISPDTSAEWTSLLKQLGIECNTLPANPDCNS</sequence>
<accession>A0ABS7ZRT8</accession>
<evidence type="ECO:0000313" key="2">
    <source>
        <dbReference type="Proteomes" id="UP000714380"/>
    </source>
</evidence>
<organism evidence="1 2">
    <name type="scientific">Thalassolituus marinus</name>
    <dbReference type="NCBI Taxonomy" id="671053"/>
    <lineage>
        <taxon>Bacteria</taxon>
        <taxon>Pseudomonadati</taxon>
        <taxon>Pseudomonadota</taxon>
        <taxon>Gammaproteobacteria</taxon>
        <taxon>Oceanospirillales</taxon>
        <taxon>Oceanospirillaceae</taxon>
        <taxon>Thalassolituus</taxon>
    </lineage>
</organism>
<dbReference type="Proteomes" id="UP000714380">
    <property type="component" value="Unassembled WGS sequence"/>
</dbReference>
<name>A0ABS7ZRT8_9GAMM</name>
<evidence type="ECO:0000313" key="1">
    <source>
        <dbReference type="EMBL" id="MCA6063125.1"/>
    </source>
</evidence>
<protein>
    <submittedName>
        <fullName evidence="1">Uncharacterized protein</fullName>
    </submittedName>
</protein>
<keyword evidence="2" id="KW-1185">Reference proteome</keyword>
<dbReference type="EMBL" id="JAEDAH010000026">
    <property type="protein sequence ID" value="MCA6063125.1"/>
    <property type="molecule type" value="Genomic_DNA"/>
</dbReference>
<proteinExistence type="predicted"/>
<comment type="caution">
    <text evidence="1">The sequence shown here is derived from an EMBL/GenBank/DDBJ whole genome shotgun (WGS) entry which is preliminary data.</text>
</comment>
<dbReference type="RefSeq" id="WP_225672802.1">
    <property type="nucleotide sequence ID" value="NZ_JAEDAH010000026.1"/>
</dbReference>
<reference evidence="1 2" key="1">
    <citation type="submission" date="2020-12" db="EMBL/GenBank/DDBJ databases">
        <title>Novel Thalassolituus-related marine hydrocarbonoclastic bacteria mediated algae-derived hydrocarbons mineralization in twilight zone of the northern South China Sea.</title>
        <authorList>
            <person name="Dong C."/>
        </authorList>
    </citation>
    <scope>NUCLEOTIDE SEQUENCE [LARGE SCALE GENOMIC DNA]</scope>
    <source>
        <strain evidence="1 2">IMCC1826</strain>
    </source>
</reference>
<gene>
    <name evidence="1" type="ORF">I9W95_05830</name>
</gene>